<evidence type="ECO:0000313" key="5">
    <source>
        <dbReference type="Proteomes" id="UP000250043"/>
    </source>
</evidence>
<dbReference type="EMBL" id="KV722467">
    <property type="protein sequence ID" value="OCH87960.1"/>
    <property type="molecule type" value="Genomic_DNA"/>
</dbReference>
<dbReference type="GO" id="GO:0008474">
    <property type="term" value="F:palmitoyl-(protein) hydrolase activity"/>
    <property type="evidence" value="ECO:0007669"/>
    <property type="project" value="TreeGrafter"/>
</dbReference>
<reference evidence="4 5" key="1">
    <citation type="submission" date="2016-07" db="EMBL/GenBank/DDBJ databases">
        <title>Draft genome of the white-rot fungus Obba rivulosa 3A-2.</title>
        <authorList>
            <consortium name="DOE Joint Genome Institute"/>
            <person name="Miettinen O."/>
            <person name="Riley R."/>
            <person name="Acob R."/>
            <person name="Barry K."/>
            <person name="Cullen D."/>
            <person name="De Vries R."/>
            <person name="Hainaut M."/>
            <person name="Hatakka A."/>
            <person name="Henrissat B."/>
            <person name="Hilden K."/>
            <person name="Kuo R."/>
            <person name="Labutti K."/>
            <person name="Lipzen A."/>
            <person name="Makela M.R."/>
            <person name="Sandor L."/>
            <person name="Spatafora J.W."/>
            <person name="Grigoriev I.V."/>
            <person name="Hibbett D.S."/>
        </authorList>
    </citation>
    <scope>NUCLEOTIDE SEQUENCE [LARGE SCALE GENOMIC DNA]</scope>
    <source>
        <strain evidence="4 5">3A-2</strain>
    </source>
</reference>
<evidence type="ECO:0000256" key="2">
    <source>
        <dbReference type="SAM" id="Phobius"/>
    </source>
</evidence>
<dbReference type="OrthoDB" id="10249433at2759"/>
<dbReference type="PANTHER" id="PTHR12277">
    <property type="entry name" value="ALPHA/BETA HYDROLASE DOMAIN-CONTAINING PROTEIN"/>
    <property type="match status" value="1"/>
</dbReference>
<dbReference type="AlphaFoldDB" id="A0A8E2AYU0"/>
<dbReference type="InterPro" id="IPR029058">
    <property type="entry name" value="AB_hydrolase_fold"/>
</dbReference>
<sequence length="397" mass="44381">MSRAVRFARAALRRNVQSTHPSVSTPLSRGNPRKPLSLPKETRRHPDHLATSGLGWRETVLSSGLFSVQPSSEGPTLWLAFAAALGLPAALWLYKCLMMVIFQRKIIYMGYAPPGARTEELGRDVPVPQAGIVARPEAWAQRSSQPEVVLIYLQGNAGNPIGRIPVFERLFHGLSSRTVSRPHPASNVAVVAVAPRSYWKSSSRTPTERGLLADYHSVLSYTTQRFPNATVILYGHSLGGAIAVCLAARLRGADFPNVRGLVLENPFASIPGMVEALYPQRWLPYRYLTPFAFDRWDAVAAMRKARNAPGSLLERLSRNMLVMLSEKDEMVPPTMGKGLFEASESTTQEHEGLRRCVTIRDGLHEDAWMQRQWLTEICDYIGYMRQKRRQGHNQKVD</sequence>
<name>A0A8E2AYU0_9APHY</name>
<dbReference type="Pfam" id="PF12697">
    <property type="entry name" value="Abhydrolase_6"/>
    <property type="match status" value="1"/>
</dbReference>
<organism evidence="4 5">
    <name type="scientific">Obba rivulosa</name>
    <dbReference type="NCBI Taxonomy" id="1052685"/>
    <lineage>
        <taxon>Eukaryota</taxon>
        <taxon>Fungi</taxon>
        <taxon>Dikarya</taxon>
        <taxon>Basidiomycota</taxon>
        <taxon>Agaricomycotina</taxon>
        <taxon>Agaricomycetes</taxon>
        <taxon>Polyporales</taxon>
        <taxon>Gelatoporiaceae</taxon>
        <taxon>Obba</taxon>
    </lineage>
</organism>
<dbReference type="PANTHER" id="PTHR12277:SF64">
    <property type="entry name" value="SUPERFAMILY HYDROLASE, PUTATIVE (AFU_ORTHOLOGUE AFUA_3G01760)-RELATED"/>
    <property type="match status" value="1"/>
</dbReference>
<accession>A0A8E2AYU0</accession>
<feature type="domain" description="AB hydrolase-1" evidence="3">
    <location>
        <begin position="182"/>
        <end position="306"/>
    </location>
</feature>
<protein>
    <recommendedName>
        <fullName evidence="3">AB hydrolase-1 domain-containing protein</fullName>
    </recommendedName>
</protein>
<evidence type="ECO:0000259" key="3">
    <source>
        <dbReference type="Pfam" id="PF12697"/>
    </source>
</evidence>
<proteinExistence type="predicted"/>
<keyword evidence="2" id="KW-0812">Transmembrane</keyword>
<keyword evidence="2" id="KW-1133">Transmembrane helix</keyword>
<dbReference type="Gene3D" id="3.40.50.1820">
    <property type="entry name" value="alpha/beta hydrolase"/>
    <property type="match status" value="1"/>
</dbReference>
<keyword evidence="5" id="KW-1185">Reference proteome</keyword>
<dbReference type="InterPro" id="IPR000073">
    <property type="entry name" value="AB_hydrolase_1"/>
</dbReference>
<evidence type="ECO:0000313" key="4">
    <source>
        <dbReference type="EMBL" id="OCH87960.1"/>
    </source>
</evidence>
<feature type="region of interest" description="Disordered" evidence="1">
    <location>
        <begin position="15"/>
        <end position="49"/>
    </location>
</feature>
<feature type="compositionally biased region" description="Polar residues" evidence="1">
    <location>
        <begin position="15"/>
        <end position="28"/>
    </location>
</feature>
<gene>
    <name evidence="4" type="ORF">OBBRIDRAFT_795700</name>
</gene>
<dbReference type="GO" id="GO:0016020">
    <property type="term" value="C:membrane"/>
    <property type="evidence" value="ECO:0007669"/>
    <property type="project" value="TreeGrafter"/>
</dbReference>
<evidence type="ECO:0000256" key="1">
    <source>
        <dbReference type="SAM" id="MobiDB-lite"/>
    </source>
</evidence>
<feature type="transmembrane region" description="Helical" evidence="2">
    <location>
        <begin position="76"/>
        <end position="94"/>
    </location>
</feature>
<dbReference type="SUPFAM" id="SSF53474">
    <property type="entry name" value="alpha/beta-Hydrolases"/>
    <property type="match status" value="1"/>
</dbReference>
<keyword evidence="2" id="KW-0472">Membrane</keyword>
<dbReference type="Proteomes" id="UP000250043">
    <property type="component" value="Unassembled WGS sequence"/>
</dbReference>